<dbReference type="Proteomes" id="UP000295418">
    <property type="component" value="Unassembled WGS sequence"/>
</dbReference>
<evidence type="ECO:0000313" key="5">
    <source>
        <dbReference type="Proteomes" id="UP000295418"/>
    </source>
</evidence>
<dbReference type="InterPro" id="IPR017871">
    <property type="entry name" value="ABC_transporter-like_CS"/>
</dbReference>
<keyword evidence="2" id="KW-0067">ATP-binding</keyword>
<gene>
    <name evidence="4" type="primary">abc-f</name>
    <name evidence="4" type="ORF">E0485_01125</name>
</gene>
<protein>
    <submittedName>
        <fullName evidence="4">ABC-F type ribosomal protection protein</fullName>
    </submittedName>
</protein>
<name>A0A4R4ELM3_9BACL</name>
<dbReference type="PANTHER" id="PTHR42855">
    <property type="entry name" value="ABC TRANSPORTER ATP-BINDING SUBUNIT"/>
    <property type="match status" value="1"/>
</dbReference>
<dbReference type="PANTHER" id="PTHR42855:SF2">
    <property type="entry name" value="DRUG RESISTANCE ABC TRANSPORTER,ATP-BINDING PROTEIN"/>
    <property type="match status" value="1"/>
</dbReference>
<dbReference type="Pfam" id="PF12848">
    <property type="entry name" value="ABC_tran_Xtn"/>
    <property type="match status" value="1"/>
</dbReference>
<comment type="caution">
    <text evidence="4">The sequence shown here is derived from an EMBL/GenBank/DDBJ whole genome shotgun (WGS) entry which is preliminary data.</text>
</comment>
<dbReference type="Pfam" id="PF00005">
    <property type="entry name" value="ABC_tran"/>
    <property type="match status" value="2"/>
</dbReference>
<dbReference type="InterPro" id="IPR003593">
    <property type="entry name" value="AAA+_ATPase"/>
</dbReference>
<dbReference type="NCBIfam" id="NF000355">
    <property type="entry name" value="ribo_prot_ABC_F"/>
    <property type="match status" value="1"/>
</dbReference>
<evidence type="ECO:0000259" key="3">
    <source>
        <dbReference type="PROSITE" id="PS50893"/>
    </source>
</evidence>
<dbReference type="RefSeq" id="WP_132415696.1">
    <property type="nucleotide sequence ID" value="NZ_SKFG01000001.1"/>
</dbReference>
<evidence type="ECO:0000313" key="4">
    <source>
        <dbReference type="EMBL" id="TCZ80919.1"/>
    </source>
</evidence>
<feature type="domain" description="ABC transporter" evidence="3">
    <location>
        <begin position="3"/>
        <end position="262"/>
    </location>
</feature>
<keyword evidence="1" id="KW-0547">Nucleotide-binding</keyword>
<dbReference type="AlphaFoldDB" id="A0A4R4ELM3"/>
<dbReference type="InterPro" id="IPR027417">
    <property type="entry name" value="P-loop_NTPase"/>
</dbReference>
<dbReference type="SUPFAM" id="SSF52540">
    <property type="entry name" value="P-loop containing nucleoside triphosphate hydrolases"/>
    <property type="match status" value="2"/>
</dbReference>
<accession>A0A4R4ELM3</accession>
<dbReference type="SMART" id="SM00382">
    <property type="entry name" value="AAA"/>
    <property type="match status" value="2"/>
</dbReference>
<dbReference type="Gene3D" id="3.40.50.300">
    <property type="entry name" value="P-loop containing nucleotide triphosphate hydrolases"/>
    <property type="match status" value="2"/>
</dbReference>
<dbReference type="PROSITE" id="PS50893">
    <property type="entry name" value="ABC_TRANSPORTER_2"/>
    <property type="match status" value="2"/>
</dbReference>
<dbReference type="InterPro" id="IPR032781">
    <property type="entry name" value="ABC_tran_Xtn"/>
</dbReference>
<dbReference type="InterPro" id="IPR051309">
    <property type="entry name" value="ABCF_ATPase"/>
</dbReference>
<dbReference type="GO" id="GO:0005524">
    <property type="term" value="F:ATP binding"/>
    <property type="evidence" value="ECO:0007669"/>
    <property type="project" value="UniProtKB-KW"/>
</dbReference>
<keyword evidence="5" id="KW-1185">Reference proteome</keyword>
<sequence>MIVSMQQVHKYYGANLVLSDLTLEVNDEDKIGLIGRNGTGKTTILQLIAGMDKQDQGDIAIRKMTKIGYLEQTAERSEQTTVYEVLSEAYGEVRDIQRRMVVMEASMSDEQVFADESKLNQVLAKYAELQEQFEQAGGYEMEARINQIASGLSVPTDHYQRLFASLSGGEKTRVGLASILLANPNLLLLDEPTNHLDVSAVEWLENYLRNYKGSYVIVSHDRYFLDQVVNKIVEVEDGEASIYHTNYSGYQQEKQERLLKQFSDYQDQQKQIKQMKEAIKRYQEWGKIGGNDKFFRRAAAIQKAIDRMEKIKRPILQRKTAEFEFNLGDRSGEDVVTLLEVEKSYGDRLLLTDASQLLRYGERVAIIGDNGTGKSTLFKLILGQEKPDEGEVMLGSRVQVGYLAQDSKPQVNQTVLQYFREEAGLEEGTARGRLAQYLFYGADVFKGICNLSGGEWTRLRLALIMHAKPNLLMLDEPTNHLDIESREALEEMLEDYSGTVLAISHDRYFINKLAQQIWQIKDRKLLSHIGNFDDLREKETKKS</sequence>
<dbReference type="PROSITE" id="PS00211">
    <property type="entry name" value="ABC_TRANSPORTER_1"/>
    <property type="match status" value="2"/>
</dbReference>
<dbReference type="EMBL" id="SKFG01000001">
    <property type="protein sequence ID" value="TCZ80919.1"/>
    <property type="molecule type" value="Genomic_DNA"/>
</dbReference>
<dbReference type="CDD" id="cd03221">
    <property type="entry name" value="ABCF_EF-3"/>
    <property type="match status" value="2"/>
</dbReference>
<dbReference type="OrthoDB" id="9762369at2"/>
<proteinExistence type="predicted"/>
<dbReference type="FunFam" id="3.40.50.300:FF:000011">
    <property type="entry name" value="Putative ABC transporter ATP-binding component"/>
    <property type="match status" value="1"/>
</dbReference>
<dbReference type="GO" id="GO:0016887">
    <property type="term" value="F:ATP hydrolysis activity"/>
    <property type="evidence" value="ECO:0007669"/>
    <property type="project" value="InterPro"/>
</dbReference>
<reference evidence="4 5" key="1">
    <citation type="submission" date="2019-03" db="EMBL/GenBank/DDBJ databases">
        <authorList>
            <person name="Kim M.K.M."/>
        </authorList>
    </citation>
    <scope>NUCLEOTIDE SEQUENCE [LARGE SCALE GENOMIC DNA]</scope>
    <source>
        <strain evidence="4 5">18JY21-1</strain>
    </source>
</reference>
<dbReference type="InterPro" id="IPR003439">
    <property type="entry name" value="ABC_transporter-like_ATP-bd"/>
</dbReference>
<organism evidence="4 5">
    <name type="scientific">Paenibacillus albiflavus</name>
    <dbReference type="NCBI Taxonomy" id="2545760"/>
    <lineage>
        <taxon>Bacteria</taxon>
        <taxon>Bacillati</taxon>
        <taxon>Bacillota</taxon>
        <taxon>Bacilli</taxon>
        <taxon>Bacillales</taxon>
        <taxon>Paenibacillaceae</taxon>
        <taxon>Paenibacillus</taxon>
    </lineage>
</organism>
<evidence type="ECO:0000256" key="1">
    <source>
        <dbReference type="ARBA" id="ARBA00022741"/>
    </source>
</evidence>
<feature type="domain" description="ABC transporter" evidence="3">
    <location>
        <begin position="336"/>
        <end position="543"/>
    </location>
</feature>
<evidence type="ECO:0000256" key="2">
    <source>
        <dbReference type="ARBA" id="ARBA00022840"/>
    </source>
</evidence>